<dbReference type="Gene3D" id="3.40.50.12780">
    <property type="entry name" value="N-terminal domain of ligase-like"/>
    <property type="match status" value="1"/>
</dbReference>
<sequence length="498" mass="55354">MATTKHDKRLSVLDGGWGAQMGPDLMFRQFEEGYDEGPDNIALICTHQSWGHLRNIVGEKPVAGCLTWTYRQLMRAARDLALVWEGYGIKRGDTLVAFLPSCAEWALGFWVAAILDLTFVPLDPATLVVSSPGEQEYPLELLKTSIVLVSNLRDAYNFDELYPDLTKAVRVKVVCHERVDSFFRGWINLEPPETYRFRVSGAGDKPYRPIPKERVVADDRVAVVLFTQESPKHPPKGCPLTVQNIRTALVNQYILPQQRYLVTCQSSSSAALEAVLVAWKRGAAIVFPGALFSAQTTLSATEIYRCTRLVCTPPQLEELIKHPSRPQRDLSTLESLSVHGGLVSAKLLAQGQHALQTQWVSSSLTVTEGFGALGWRSVSPEDRTLDSVGTVMLGSLVKVCSVDSRNIRVLGRGQEGRLHVGGDAMIQGYLGGESKEHFYRDSDGNRWFVTNYLATMDNNGLVRLTTELKVRLAISLNLATLLHDRLRLYTLLMLVQNS</sequence>
<evidence type="ECO:0000259" key="3">
    <source>
        <dbReference type="Pfam" id="PF00501"/>
    </source>
</evidence>
<dbReference type="PANTHER" id="PTHR24096">
    <property type="entry name" value="LONG-CHAIN-FATTY-ACID--COA LIGASE"/>
    <property type="match status" value="1"/>
</dbReference>
<protein>
    <recommendedName>
        <fullName evidence="3">AMP-dependent synthetase/ligase domain-containing protein</fullName>
    </recommendedName>
</protein>
<reference evidence="4" key="1">
    <citation type="submission" date="2020-06" db="EMBL/GenBank/DDBJ databases">
        <authorList>
            <person name="Onetto C."/>
        </authorList>
    </citation>
    <scope>NUCLEOTIDE SEQUENCE</scope>
</reference>
<feature type="domain" description="AMP-dependent synthetase/ligase" evidence="3">
    <location>
        <begin position="65"/>
        <end position="430"/>
    </location>
</feature>
<keyword evidence="5" id="KW-1185">Reference proteome</keyword>
<dbReference type="SUPFAM" id="SSF56801">
    <property type="entry name" value="Acetyl-CoA synthetase-like"/>
    <property type="match status" value="1"/>
</dbReference>
<name>A0A9N8J8I3_9PEZI</name>
<gene>
    <name evidence="4" type="ORF">AWRI4619_LOCUS1015</name>
</gene>
<dbReference type="PANTHER" id="PTHR24096:SF149">
    <property type="entry name" value="AMP-BINDING DOMAIN-CONTAINING PROTEIN-RELATED"/>
    <property type="match status" value="1"/>
</dbReference>
<comment type="similarity">
    <text evidence="1">Belongs to the ATP-dependent AMP-binding enzyme family.</text>
</comment>
<evidence type="ECO:0000256" key="1">
    <source>
        <dbReference type="ARBA" id="ARBA00006432"/>
    </source>
</evidence>
<evidence type="ECO:0000256" key="2">
    <source>
        <dbReference type="ARBA" id="ARBA00022598"/>
    </source>
</evidence>
<evidence type="ECO:0000313" key="4">
    <source>
        <dbReference type="EMBL" id="CAD0082448.1"/>
    </source>
</evidence>
<dbReference type="InterPro" id="IPR000873">
    <property type="entry name" value="AMP-dep_synth/lig_dom"/>
</dbReference>
<accession>A0A9N8J8I3</accession>
<keyword evidence="2" id="KW-0436">Ligase</keyword>
<dbReference type="AlphaFoldDB" id="A0A9N8J8I3"/>
<dbReference type="InterPro" id="IPR042099">
    <property type="entry name" value="ANL_N_sf"/>
</dbReference>
<comment type="caution">
    <text evidence="4">The sequence shown here is derived from an EMBL/GenBank/DDBJ whole genome shotgun (WGS) entry which is preliminary data.</text>
</comment>
<dbReference type="EMBL" id="CAIJEN010000001">
    <property type="protein sequence ID" value="CAD0082448.1"/>
    <property type="molecule type" value="Genomic_DNA"/>
</dbReference>
<evidence type="ECO:0000313" key="5">
    <source>
        <dbReference type="Proteomes" id="UP000716446"/>
    </source>
</evidence>
<dbReference type="Proteomes" id="UP000716446">
    <property type="component" value="Unassembled WGS sequence"/>
</dbReference>
<organism evidence="4 5">
    <name type="scientific">Aureobasidium vineae</name>
    <dbReference type="NCBI Taxonomy" id="2773715"/>
    <lineage>
        <taxon>Eukaryota</taxon>
        <taxon>Fungi</taxon>
        <taxon>Dikarya</taxon>
        <taxon>Ascomycota</taxon>
        <taxon>Pezizomycotina</taxon>
        <taxon>Dothideomycetes</taxon>
        <taxon>Dothideomycetidae</taxon>
        <taxon>Dothideales</taxon>
        <taxon>Saccotheciaceae</taxon>
        <taxon>Aureobasidium</taxon>
    </lineage>
</organism>
<dbReference type="GO" id="GO:0016405">
    <property type="term" value="F:CoA-ligase activity"/>
    <property type="evidence" value="ECO:0007669"/>
    <property type="project" value="TreeGrafter"/>
</dbReference>
<dbReference type="Pfam" id="PF00501">
    <property type="entry name" value="AMP-binding"/>
    <property type="match status" value="1"/>
</dbReference>
<proteinExistence type="inferred from homology"/>